<name>A0A395GSA3_9EURO</name>
<evidence type="ECO:0000313" key="2">
    <source>
        <dbReference type="EMBL" id="RAK96963.1"/>
    </source>
</evidence>
<feature type="compositionally biased region" description="Polar residues" evidence="1">
    <location>
        <begin position="11"/>
        <end position="22"/>
    </location>
</feature>
<sequence>MPHELFGEKGSISSIRLPSNPGSGRRKDSATSGTRPVMRTSSAEAADRPVHLDISEAPRLGLRLDTARVG</sequence>
<feature type="compositionally biased region" description="Polar residues" evidence="1">
    <location>
        <begin position="30"/>
        <end position="43"/>
    </location>
</feature>
<dbReference type="RefSeq" id="XP_025571291.1">
    <property type="nucleotide sequence ID" value="XM_025720297.1"/>
</dbReference>
<proteinExistence type="predicted"/>
<evidence type="ECO:0000313" key="3">
    <source>
        <dbReference type="Proteomes" id="UP000249402"/>
    </source>
</evidence>
<reference evidence="2 3" key="1">
    <citation type="submission" date="2018-02" db="EMBL/GenBank/DDBJ databases">
        <title>The genomes of Aspergillus section Nigri reveals drivers in fungal speciation.</title>
        <authorList>
            <consortium name="DOE Joint Genome Institute"/>
            <person name="Vesth T.C."/>
            <person name="Nybo J."/>
            <person name="Theobald S."/>
            <person name="Brandl J."/>
            <person name="Frisvad J.C."/>
            <person name="Nielsen K.F."/>
            <person name="Lyhne E.K."/>
            <person name="Kogle M.E."/>
            <person name="Kuo A."/>
            <person name="Riley R."/>
            <person name="Clum A."/>
            <person name="Nolan M."/>
            <person name="Lipzen A."/>
            <person name="Salamov A."/>
            <person name="Henrissat B."/>
            <person name="Wiebenga A."/>
            <person name="De vries R.P."/>
            <person name="Grigoriev I.V."/>
            <person name="Mortensen U.H."/>
            <person name="Andersen M.R."/>
            <person name="Baker S.E."/>
        </authorList>
    </citation>
    <scope>NUCLEOTIDE SEQUENCE [LARGE SCALE GENOMIC DNA]</scope>
    <source>
        <strain evidence="2 3">CBS 121593</strain>
    </source>
</reference>
<dbReference type="GeneID" id="37225162"/>
<organism evidence="2 3">
    <name type="scientific">Aspergillus ibericus CBS 121593</name>
    <dbReference type="NCBI Taxonomy" id="1448316"/>
    <lineage>
        <taxon>Eukaryota</taxon>
        <taxon>Fungi</taxon>
        <taxon>Dikarya</taxon>
        <taxon>Ascomycota</taxon>
        <taxon>Pezizomycotina</taxon>
        <taxon>Eurotiomycetes</taxon>
        <taxon>Eurotiomycetidae</taxon>
        <taxon>Eurotiales</taxon>
        <taxon>Aspergillaceae</taxon>
        <taxon>Aspergillus</taxon>
        <taxon>Aspergillus subgen. Circumdati</taxon>
    </lineage>
</organism>
<accession>A0A395GSA3</accession>
<feature type="region of interest" description="Disordered" evidence="1">
    <location>
        <begin position="1"/>
        <end position="70"/>
    </location>
</feature>
<dbReference type="Proteomes" id="UP000249402">
    <property type="component" value="Unassembled WGS sequence"/>
</dbReference>
<gene>
    <name evidence="2" type="ORF">BO80DRAFT_428635</name>
</gene>
<protein>
    <submittedName>
        <fullName evidence="2">Uncharacterized protein</fullName>
    </submittedName>
</protein>
<dbReference type="AlphaFoldDB" id="A0A395GSA3"/>
<keyword evidence="3" id="KW-1185">Reference proteome</keyword>
<dbReference type="EMBL" id="KZ824468">
    <property type="protein sequence ID" value="RAK96963.1"/>
    <property type="molecule type" value="Genomic_DNA"/>
</dbReference>
<dbReference type="OrthoDB" id="439808at2759"/>
<feature type="compositionally biased region" description="Basic and acidic residues" evidence="1">
    <location>
        <begin position="45"/>
        <end position="56"/>
    </location>
</feature>
<evidence type="ECO:0000256" key="1">
    <source>
        <dbReference type="SAM" id="MobiDB-lite"/>
    </source>
</evidence>
<dbReference type="VEuPathDB" id="FungiDB:BO80DRAFT_428635"/>